<dbReference type="InterPro" id="IPR008160">
    <property type="entry name" value="Collagen"/>
</dbReference>
<evidence type="ECO:0008006" key="4">
    <source>
        <dbReference type="Google" id="ProtNLM"/>
    </source>
</evidence>
<evidence type="ECO:0000313" key="3">
    <source>
        <dbReference type="Proteomes" id="UP000244197"/>
    </source>
</evidence>
<gene>
    <name evidence="2" type="ORF">CWO07_21545</name>
</gene>
<dbReference type="PANTHER" id="PTHR24023:SF1082">
    <property type="entry name" value="COLLAGEN TRIPLE HELIX REPEAT"/>
    <property type="match status" value="1"/>
</dbReference>
<dbReference type="InterPro" id="IPR050149">
    <property type="entry name" value="Collagen_superfamily"/>
</dbReference>
<protein>
    <recommendedName>
        <fullName evidence="4">Collagen-like protein</fullName>
    </recommendedName>
</protein>
<evidence type="ECO:0000313" key="2">
    <source>
        <dbReference type="EMBL" id="PTP25109.1"/>
    </source>
</evidence>
<name>A0A2T5EQ64_VIBSP</name>
<dbReference type="Proteomes" id="UP000244197">
    <property type="component" value="Unassembled WGS sequence"/>
</dbReference>
<dbReference type="Pfam" id="PF01391">
    <property type="entry name" value="Collagen"/>
    <property type="match status" value="2"/>
</dbReference>
<dbReference type="Gene3D" id="1.20.5.320">
    <property type="entry name" value="6-Phosphogluconate Dehydrogenase, domain 3"/>
    <property type="match status" value="1"/>
</dbReference>
<accession>A0A2T5EQ64</accession>
<dbReference type="PANTHER" id="PTHR24023">
    <property type="entry name" value="COLLAGEN ALPHA"/>
    <property type="match status" value="1"/>
</dbReference>
<feature type="region of interest" description="Disordered" evidence="1">
    <location>
        <begin position="1"/>
        <end position="159"/>
    </location>
</feature>
<feature type="non-terminal residue" evidence="2">
    <location>
        <position position="1"/>
    </location>
</feature>
<dbReference type="AlphaFoldDB" id="A0A2T5EQ64"/>
<dbReference type="EMBL" id="PIFK01000058">
    <property type="protein sequence ID" value="PTP25109.1"/>
    <property type="molecule type" value="Genomic_DNA"/>
</dbReference>
<dbReference type="GO" id="GO:0005615">
    <property type="term" value="C:extracellular space"/>
    <property type="evidence" value="ECO:0007669"/>
    <property type="project" value="TreeGrafter"/>
</dbReference>
<reference evidence="2 3" key="1">
    <citation type="submission" date="2017-11" db="EMBL/GenBank/DDBJ databases">
        <title>Population delineation of vibrios coincides with oyster pathogenicity.</title>
        <authorList>
            <person name="Bruto M."/>
            <person name="Labreuche Y."/>
            <person name="James A."/>
            <person name="Piel D."/>
            <person name="Chenivesse S."/>
            <person name="Petton B."/>
            <person name="Polz M.F."/>
            <person name="Le Roux F."/>
        </authorList>
    </citation>
    <scope>NUCLEOTIDE SEQUENCE [LARGE SCALE GENOMIC DNA]</scope>
    <source>
        <strain evidence="2 3">FF_144</strain>
    </source>
</reference>
<organism evidence="2 3">
    <name type="scientific">Vibrio splendidus</name>
    <dbReference type="NCBI Taxonomy" id="29497"/>
    <lineage>
        <taxon>Bacteria</taxon>
        <taxon>Pseudomonadati</taxon>
        <taxon>Pseudomonadota</taxon>
        <taxon>Gammaproteobacteria</taxon>
        <taxon>Vibrionales</taxon>
        <taxon>Vibrionaceae</taxon>
        <taxon>Vibrio</taxon>
    </lineage>
</organism>
<evidence type="ECO:0000256" key="1">
    <source>
        <dbReference type="SAM" id="MobiDB-lite"/>
    </source>
</evidence>
<sequence length="346" mass="34667">GTTGAQGAKGDTGPQGLLGATGAQGPKGDIGPQGLQGTTGSQGEAGTQGPKGDKGSQGEAGTQGPKGDKGSQGEAGAQGPKGDTGSQGEAGTQGPKGDTGLQGEAGAQGPKGDTGSQGEAGTQGPKGDTGSQGEAGAQGPKGDTGSQGEAGTQGPKGDDAAALVNYFTQSELDNVNKDTTPDGTLVFNAGISALQLLISTNEQSIGTSNNGNMSASNSIRFAQTFTLDRNATLSAIELMAGAESTINISIVPKEDLAAIESLASNVTINGGWNEISLPTKNLTSGTEYLLLFENCSCTYDSNDNYNMGQIIDNPTDGSINDPGSNNYDYTFTLVFQETAKVWKTIN</sequence>
<proteinExistence type="predicted"/>
<feature type="compositionally biased region" description="Polar residues" evidence="1">
    <location>
        <begin position="35"/>
        <end position="45"/>
    </location>
</feature>
<comment type="caution">
    <text evidence="2">The sequence shown here is derived from an EMBL/GenBank/DDBJ whole genome shotgun (WGS) entry which is preliminary data.</text>
</comment>
<dbReference type="GO" id="GO:0031012">
    <property type="term" value="C:extracellular matrix"/>
    <property type="evidence" value="ECO:0007669"/>
    <property type="project" value="TreeGrafter"/>
</dbReference>